<dbReference type="OrthoDB" id="1638493at2759"/>
<organism evidence="2 3">
    <name type="scientific">Trametes pubescens</name>
    <name type="common">White-rot fungus</name>
    <dbReference type="NCBI Taxonomy" id="154538"/>
    <lineage>
        <taxon>Eukaryota</taxon>
        <taxon>Fungi</taxon>
        <taxon>Dikarya</taxon>
        <taxon>Basidiomycota</taxon>
        <taxon>Agaricomycotina</taxon>
        <taxon>Agaricomycetes</taxon>
        <taxon>Polyporales</taxon>
        <taxon>Polyporaceae</taxon>
        <taxon>Trametes</taxon>
    </lineage>
</organism>
<feature type="compositionally biased region" description="Basic and acidic residues" evidence="1">
    <location>
        <begin position="345"/>
        <end position="363"/>
    </location>
</feature>
<evidence type="ECO:0000256" key="1">
    <source>
        <dbReference type="SAM" id="MobiDB-lite"/>
    </source>
</evidence>
<evidence type="ECO:0000313" key="2">
    <source>
        <dbReference type="EMBL" id="OJT04356.1"/>
    </source>
</evidence>
<feature type="region of interest" description="Disordered" evidence="1">
    <location>
        <begin position="342"/>
        <end position="394"/>
    </location>
</feature>
<dbReference type="STRING" id="154538.A0A1M2V9X5"/>
<keyword evidence="3" id="KW-1185">Reference proteome</keyword>
<dbReference type="EMBL" id="MNAD01001548">
    <property type="protein sequence ID" value="OJT04356.1"/>
    <property type="molecule type" value="Genomic_DNA"/>
</dbReference>
<dbReference type="AlphaFoldDB" id="A0A1M2V9X5"/>
<protein>
    <submittedName>
        <fullName evidence="2">Uncharacterized protein</fullName>
    </submittedName>
</protein>
<name>A0A1M2V9X5_TRAPU</name>
<dbReference type="Proteomes" id="UP000184267">
    <property type="component" value="Unassembled WGS sequence"/>
</dbReference>
<feature type="compositionally biased region" description="Low complexity" evidence="1">
    <location>
        <begin position="371"/>
        <end position="382"/>
    </location>
</feature>
<sequence>MCYGYSKLPSAQTTTSPAAIVKLNRYTIPPPEHALATSEFPQFPFHSIEYAGSVRGSASQIPADVLSKLRVAAYVPEHIPTDCESFPLYVRLRPEGLTAHERKRLRLPKFSVSATQTDVMRSAMSSKYAEKWPVPAPSEQPPKKPLRAVRRDVREYECGLMLSAPMCSNHKQTYSMLPRDFPEHFNLHNAGEGFADAVFDDSNTWVQMRLDVPICNTFVDKKHLHDALPIPKLRPTEAGPMLSVLHTLDVVLTCTYDAVEGDAEAEPATDELRLTLPLSFVRVPRRNTHLPVVDLSTQVGEAVCPTAPIEACPVDMRQVAFPPPSLPYAQALPAYNQLYYSNGTLREDPTPLPRYTRDPKDAEDPPPPPVVCKQVPPTKLPLSPVPPSELDTPI</sequence>
<gene>
    <name evidence="2" type="ORF">TRAPUB_4990</name>
</gene>
<reference evidence="2 3" key="1">
    <citation type="submission" date="2016-10" db="EMBL/GenBank/DDBJ databases">
        <title>Genome sequence of the basidiomycete white-rot fungus Trametes pubescens.</title>
        <authorList>
            <person name="Makela M.R."/>
            <person name="Granchi Z."/>
            <person name="Peng M."/>
            <person name="De Vries R.P."/>
            <person name="Grigoriev I."/>
            <person name="Riley R."/>
            <person name="Hilden K."/>
        </authorList>
    </citation>
    <scope>NUCLEOTIDE SEQUENCE [LARGE SCALE GENOMIC DNA]</scope>
    <source>
        <strain evidence="2 3">FBCC735</strain>
    </source>
</reference>
<comment type="caution">
    <text evidence="2">The sequence shown here is derived from an EMBL/GenBank/DDBJ whole genome shotgun (WGS) entry which is preliminary data.</text>
</comment>
<proteinExistence type="predicted"/>
<evidence type="ECO:0000313" key="3">
    <source>
        <dbReference type="Proteomes" id="UP000184267"/>
    </source>
</evidence>
<accession>A0A1M2V9X5</accession>